<protein>
    <submittedName>
        <fullName evidence="3">Uncharacterized protein LOC101514365</fullName>
    </submittedName>
</protein>
<dbReference type="PaxDb" id="3827-XP_004500074.1"/>
<evidence type="ECO:0000313" key="3">
    <source>
        <dbReference type="RefSeq" id="XP_004500074.1"/>
    </source>
</evidence>
<reference evidence="2" key="1">
    <citation type="journal article" date="2013" name="Nat. Biotechnol.">
        <title>Draft genome sequence of chickpea (Cicer arietinum) provides a resource for trait improvement.</title>
        <authorList>
            <person name="Varshney R.K."/>
            <person name="Song C."/>
            <person name="Saxena R.K."/>
            <person name="Azam S."/>
            <person name="Yu S."/>
            <person name="Sharpe A.G."/>
            <person name="Cannon S."/>
            <person name="Baek J."/>
            <person name="Rosen B.D."/>
            <person name="Tar'an B."/>
            <person name="Millan T."/>
            <person name="Zhang X."/>
            <person name="Ramsay L.D."/>
            <person name="Iwata A."/>
            <person name="Wang Y."/>
            <person name="Nelson W."/>
            <person name="Farmer A.D."/>
            <person name="Gaur P.M."/>
            <person name="Soderlund C."/>
            <person name="Penmetsa R.V."/>
            <person name="Xu C."/>
            <person name="Bharti A.K."/>
            <person name="He W."/>
            <person name="Winter P."/>
            <person name="Zhao S."/>
            <person name="Hane J.K."/>
            <person name="Carrasquilla-Garcia N."/>
            <person name="Condie J.A."/>
            <person name="Upadhyaya H.D."/>
            <person name="Luo M.C."/>
            <person name="Thudi M."/>
            <person name="Gowda C.L."/>
            <person name="Singh N.P."/>
            <person name="Lichtenzveig J."/>
            <person name="Gali K.K."/>
            <person name="Rubio J."/>
            <person name="Nadarajan N."/>
            <person name="Dolezel J."/>
            <person name="Bansal K.C."/>
            <person name="Xu X."/>
            <person name="Edwards D."/>
            <person name="Zhang G."/>
            <person name="Kahl G."/>
            <person name="Gil J."/>
            <person name="Singh K.B."/>
            <person name="Datta S.K."/>
            <person name="Jackson S.A."/>
            <person name="Wang J."/>
            <person name="Cook D.R."/>
        </authorList>
    </citation>
    <scope>NUCLEOTIDE SEQUENCE [LARGE SCALE GENOMIC DNA]</scope>
    <source>
        <strain evidence="2">cv. CDC Frontier</strain>
    </source>
</reference>
<dbReference type="AlphaFoldDB" id="A0A1S2Y665"/>
<dbReference type="InterPro" id="IPR029472">
    <property type="entry name" value="Copia-like_N"/>
</dbReference>
<dbReference type="eggNOG" id="KOG0017">
    <property type="taxonomic scope" value="Eukaryota"/>
</dbReference>
<dbReference type="OrthoDB" id="5544992at2759"/>
<keyword evidence="2" id="KW-1185">Reference proteome</keyword>
<gene>
    <name evidence="3" type="primary">LOC101514365</name>
</gene>
<dbReference type="PANTHER" id="PTHR37610:SF97">
    <property type="entry name" value="RETROTRANSPOSON GAG DOMAIN-CONTAINING PROTEIN"/>
    <property type="match status" value="1"/>
</dbReference>
<evidence type="ECO:0000313" key="2">
    <source>
        <dbReference type="Proteomes" id="UP000087171"/>
    </source>
</evidence>
<feature type="domain" description="Retrotransposon Copia-like N-terminal" evidence="1">
    <location>
        <begin position="18"/>
        <end position="61"/>
    </location>
</feature>
<dbReference type="Proteomes" id="UP000087171">
    <property type="component" value="Chromosome Ca5"/>
</dbReference>
<proteinExistence type="predicted"/>
<name>A0A1S2Y665_CICAR</name>
<reference evidence="3" key="2">
    <citation type="submission" date="2025-08" db="UniProtKB">
        <authorList>
            <consortium name="RefSeq"/>
        </authorList>
    </citation>
    <scope>IDENTIFICATION</scope>
    <source>
        <tissue evidence="3">Etiolated seedlings</tissue>
    </source>
</reference>
<dbReference type="RefSeq" id="XP_004500074.1">
    <property type="nucleotide sequence ID" value="XM_004500017.1"/>
</dbReference>
<sequence>MEELMVENVNPFFISKYDNHGLVLFVHPLNCDNYYSWRRTMVMAYIGRNKFDFVDDTIIAPQENDVIFPLWRCNSNIVASWILNLVSKEIQAFVIYSITAIEIWNDLHMCFHQNNGHTVFQLKKDFLSCNQGSLPVSQHFTNSRFYGKNLGNINSFTHAIVAMFNLSSIFFNKNTL</sequence>
<evidence type="ECO:0000259" key="1">
    <source>
        <dbReference type="Pfam" id="PF14244"/>
    </source>
</evidence>
<organism evidence="2 3">
    <name type="scientific">Cicer arietinum</name>
    <name type="common">Chickpea</name>
    <name type="synonym">Garbanzo</name>
    <dbReference type="NCBI Taxonomy" id="3827"/>
    <lineage>
        <taxon>Eukaryota</taxon>
        <taxon>Viridiplantae</taxon>
        <taxon>Streptophyta</taxon>
        <taxon>Embryophyta</taxon>
        <taxon>Tracheophyta</taxon>
        <taxon>Spermatophyta</taxon>
        <taxon>Magnoliopsida</taxon>
        <taxon>eudicotyledons</taxon>
        <taxon>Gunneridae</taxon>
        <taxon>Pentapetalae</taxon>
        <taxon>rosids</taxon>
        <taxon>fabids</taxon>
        <taxon>Fabales</taxon>
        <taxon>Fabaceae</taxon>
        <taxon>Papilionoideae</taxon>
        <taxon>50 kb inversion clade</taxon>
        <taxon>NPAAA clade</taxon>
        <taxon>Hologalegina</taxon>
        <taxon>IRL clade</taxon>
        <taxon>Cicereae</taxon>
        <taxon>Cicer</taxon>
    </lineage>
</organism>
<dbReference type="PANTHER" id="PTHR37610">
    <property type="entry name" value="CCHC-TYPE DOMAIN-CONTAINING PROTEIN"/>
    <property type="match status" value="1"/>
</dbReference>
<accession>A0A1S2Y665</accession>
<dbReference type="Pfam" id="PF14244">
    <property type="entry name" value="Retrotran_gag_3"/>
    <property type="match status" value="1"/>
</dbReference>